<gene>
    <name evidence="1" type="ORF">OE229_16250</name>
</gene>
<protein>
    <submittedName>
        <fullName evidence="1">Uncharacterized protein</fullName>
    </submittedName>
</protein>
<reference evidence="1" key="1">
    <citation type="submission" date="2022-09" db="EMBL/GenBank/DDBJ databases">
        <title>Taxonomy of Curtobacterium flaccumfaciens.</title>
        <authorList>
            <person name="Osdaghi E."/>
            <person name="Taghavi S.M."/>
            <person name="Hamidizade M."/>
            <person name="Abachi H."/>
            <person name="Fazliarab A."/>
            <person name="Baeyen S."/>
            <person name="Portier P."/>
            <person name="Van Vaerenbergh J."/>
            <person name="Jacques M.-A."/>
        </authorList>
    </citation>
    <scope>NUCLEOTIDE SEQUENCE</scope>
    <source>
        <strain evidence="1">AGQB46</strain>
    </source>
</reference>
<organism evidence="1 2">
    <name type="scientific">Curtobacterium poinsettiae</name>
    <dbReference type="NCBI Taxonomy" id="159612"/>
    <lineage>
        <taxon>Bacteria</taxon>
        <taxon>Bacillati</taxon>
        <taxon>Actinomycetota</taxon>
        <taxon>Actinomycetes</taxon>
        <taxon>Micrococcales</taxon>
        <taxon>Microbacteriaceae</taxon>
        <taxon>Curtobacterium</taxon>
    </lineage>
</organism>
<dbReference type="KEGG" id="cpoi:OE229_16250"/>
<evidence type="ECO:0000313" key="1">
    <source>
        <dbReference type="EMBL" id="UYC80645.1"/>
    </source>
</evidence>
<accession>A0A9Q9P7G8</accession>
<proteinExistence type="predicted"/>
<evidence type="ECO:0000313" key="2">
    <source>
        <dbReference type="Proteomes" id="UP001062223"/>
    </source>
</evidence>
<name>A0A9Q9P7G8_9MICO</name>
<dbReference type="Proteomes" id="UP001062223">
    <property type="component" value="Chromosome"/>
</dbReference>
<dbReference type="EMBL" id="CP106879">
    <property type="protein sequence ID" value="UYC80645.1"/>
    <property type="molecule type" value="Genomic_DNA"/>
</dbReference>
<dbReference type="AlphaFoldDB" id="A0A9Q9P7G8"/>
<dbReference type="RefSeq" id="WP_262138898.1">
    <property type="nucleotide sequence ID" value="NZ_CP106879.1"/>
</dbReference>
<sequence>MGLLAIVLFVTGIFVAYWVVHAAVLAALNDHYKTRAHFEATGEWKPGHWNNKTVPKRVSS</sequence>